<name>A0A8H4RGH6_9HELO</name>
<keyword evidence="2" id="KW-1133">Transmembrane helix</keyword>
<dbReference type="OrthoDB" id="2152029at2759"/>
<keyword evidence="5" id="KW-1185">Reference proteome</keyword>
<feature type="transmembrane region" description="Helical" evidence="2">
    <location>
        <begin position="16"/>
        <end position="37"/>
    </location>
</feature>
<dbReference type="InterPro" id="IPR050300">
    <property type="entry name" value="GDXG_lipolytic_enzyme"/>
</dbReference>
<gene>
    <name evidence="4" type="ORF">G7Y89_g9928</name>
</gene>
<proteinExistence type="predicted"/>
<dbReference type="EMBL" id="JAAMPI010000842">
    <property type="protein sequence ID" value="KAF4628224.1"/>
    <property type="molecule type" value="Genomic_DNA"/>
</dbReference>
<evidence type="ECO:0000313" key="4">
    <source>
        <dbReference type="EMBL" id="KAF4628224.1"/>
    </source>
</evidence>
<organism evidence="4 5">
    <name type="scientific">Cudoniella acicularis</name>
    <dbReference type="NCBI Taxonomy" id="354080"/>
    <lineage>
        <taxon>Eukaryota</taxon>
        <taxon>Fungi</taxon>
        <taxon>Dikarya</taxon>
        <taxon>Ascomycota</taxon>
        <taxon>Pezizomycotina</taxon>
        <taxon>Leotiomycetes</taxon>
        <taxon>Helotiales</taxon>
        <taxon>Tricladiaceae</taxon>
        <taxon>Cudoniella</taxon>
    </lineage>
</organism>
<reference evidence="4 5" key="1">
    <citation type="submission" date="2020-03" db="EMBL/GenBank/DDBJ databases">
        <title>Draft Genome Sequence of Cudoniella acicularis.</title>
        <authorList>
            <person name="Buettner E."/>
            <person name="Kellner H."/>
        </authorList>
    </citation>
    <scope>NUCLEOTIDE SEQUENCE [LARGE SCALE GENOMIC DNA]</scope>
    <source>
        <strain evidence="4 5">DSM 108380</strain>
    </source>
</reference>
<dbReference type="InterPro" id="IPR029058">
    <property type="entry name" value="AB_hydrolase_fold"/>
</dbReference>
<dbReference type="InterPro" id="IPR013094">
    <property type="entry name" value="AB_hydrolase_3"/>
</dbReference>
<evidence type="ECO:0000259" key="3">
    <source>
        <dbReference type="Pfam" id="PF07859"/>
    </source>
</evidence>
<keyword evidence="1" id="KW-0378">Hydrolase</keyword>
<evidence type="ECO:0000256" key="1">
    <source>
        <dbReference type="ARBA" id="ARBA00022801"/>
    </source>
</evidence>
<comment type="caution">
    <text evidence="4">The sequence shown here is derived from an EMBL/GenBank/DDBJ whole genome shotgun (WGS) entry which is preliminary data.</text>
</comment>
<dbReference type="GO" id="GO:0016787">
    <property type="term" value="F:hydrolase activity"/>
    <property type="evidence" value="ECO:0007669"/>
    <property type="project" value="UniProtKB-KW"/>
</dbReference>
<dbReference type="Gene3D" id="3.40.50.1820">
    <property type="entry name" value="alpha/beta hydrolase"/>
    <property type="match status" value="1"/>
</dbReference>
<keyword evidence="2" id="KW-0472">Membrane</keyword>
<evidence type="ECO:0000256" key="2">
    <source>
        <dbReference type="SAM" id="Phobius"/>
    </source>
</evidence>
<evidence type="ECO:0000313" key="5">
    <source>
        <dbReference type="Proteomes" id="UP000566819"/>
    </source>
</evidence>
<dbReference type="AlphaFoldDB" id="A0A8H4RGH6"/>
<dbReference type="Pfam" id="PF07859">
    <property type="entry name" value="Abhydrolase_3"/>
    <property type="match status" value="1"/>
</dbReference>
<accession>A0A8H4RGH6</accession>
<dbReference type="Proteomes" id="UP000566819">
    <property type="component" value="Unassembled WGS sequence"/>
</dbReference>
<dbReference type="PANTHER" id="PTHR48081:SF8">
    <property type="entry name" value="ALPHA_BETA HYDROLASE FOLD-3 DOMAIN-CONTAINING PROTEIN-RELATED"/>
    <property type="match status" value="1"/>
</dbReference>
<feature type="domain" description="Alpha/beta hydrolase fold-3" evidence="3">
    <location>
        <begin position="129"/>
        <end position="339"/>
    </location>
</feature>
<keyword evidence="2" id="KW-0812">Transmembrane</keyword>
<dbReference type="PANTHER" id="PTHR48081">
    <property type="entry name" value="AB HYDROLASE SUPERFAMILY PROTEIN C4A8.06C"/>
    <property type="match status" value="1"/>
</dbReference>
<dbReference type="SUPFAM" id="SSF53474">
    <property type="entry name" value="alpha/beta-Hydrolases"/>
    <property type="match status" value="1"/>
</dbReference>
<protein>
    <recommendedName>
        <fullName evidence="3">Alpha/beta hydrolase fold-3 domain-containing protein</fullName>
    </recommendedName>
</protein>
<sequence length="372" mass="40722">MAASNGFRDRQPGKTLWSLIAVVHLTFVLLFSSIYYIPKSTRPNADWSYRNALTNKLIKVALRHITYLKLLLPLSMKPGAEKDRFVEIKPDKKLYNGDLAGPVTPSVIGGTWYPRKFQAGEELQKTVALHFHGGSFIFGSGRQSECADAAKLLTNHVVDSALFVQYRLAGDPDCPFPAAIQDAVTAYQYLLALGIPASKIIVSGDSAGGSVAMALLRYIAEGKDILPSPGGCALWSPSIDLATQDPNGIDLHRNYKTDYLSGFTLIWGIGLYIPKPMDITGPWFSPLRHPFATKVPIWMMTGTAEVLTDTIVDFAGRMRSVEGNKIGLHEVQNAPHDIFLVGDLMGWAKEARAAAVAADSFFKESQHDVVKT</sequence>